<dbReference type="GO" id="GO:0005634">
    <property type="term" value="C:nucleus"/>
    <property type="evidence" value="ECO:0007669"/>
    <property type="project" value="UniProtKB-SubCell"/>
</dbReference>
<evidence type="ECO:0000256" key="8">
    <source>
        <dbReference type="ARBA" id="ARBA00023242"/>
    </source>
</evidence>
<evidence type="ECO:0000256" key="10">
    <source>
        <dbReference type="SAM" id="MobiDB-lite"/>
    </source>
</evidence>
<feature type="region of interest" description="Disordered" evidence="10">
    <location>
        <begin position="1"/>
        <end position="39"/>
    </location>
</feature>
<feature type="compositionally biased region" description="Acidic residues" evidence="10">
    <location>
        <begin position="67"/>
        <end position="83"/>
    </location>
</feature>
<dbReference type="Proteomes" id="UP001627154">
    <property type="component" value="Unassembled WGS sequence"/>
</dbReference>
<protein>
    <recommendedName>
        <fullName evidence="11">C2H2-type domain-containing protein</fullName>
    </recommendedName>
</protein>
<name>A0ABD2WZG3_9HYME</name>
<sequence length="353" mass="40017">MSSQAGDQHTARDEARPPSNWVTQTRKRSRNSPENKFVPIKRQMTLTGYWLSNPLPTKNSFSPLENESPEDGVVEAQSEDGEMAAESNPTDTKIKPPPIFISGVQNVNPLKLKLSEIAEKTRSMCNICNKIFNKPSQLRLHINIHYFERPFKCESCGTSFRTKGHLTKHERSTLHHNKVSMTSTFGTATASNPRPFKCIDCKSAFRIHGHLAKHLRSKMHIMKLECLRKLPFGTYAEIERLGINLNEMDTTDCNTSLKNLQIIARGFVEKDGLTIIQEKRKQSSQDERSTLHQAPLSISTSLYDVESTVESKKMANPNADKSTDLFQENDSTYSSYKVDDLCLNKAQEIRNNE</sequence>
<dbReference type="GO" id="GO:0008270">
    <property type="term" value="F:zinc ion binding"/>
    <property type="evidence" value="ECO:0007669"/>
    <property type="project" value="UniProtKB-KW"/>
</dbReference>
<comment type="caution">
    <text evidence="12">The sequence shown here is derived from an EMBL/GenBank/DDBJ whole genome shotgun (WGS) entry which is preliminary data.</text>
</comment>
<feature type="region of interest" description="Disordered" evidence="10">
    <location>
        <begin position="60"/>
        <end position="97"/>
    </location>
</feature>
<keyword evidence="13" id="KW-1185">Reference proteome</keyword>
<accession>A0ABD2WZG3</accession>
<dbReference type="Pfam" id="PF00096">
    <property type="entry name" value="zf-C2H2"/>
    <property type="match status" value="2"/>
</dbReference>
<feature type="domain" description="C2H2-type" evidence="11">
    <location>
        <begin position="151"/>
        <end position="180"/>
    </location>
</feature>
<dbReference type="InterPro" id="IPR036236">
    <property type="entry name" value="Znf_C2H2_sf"/>
</dbReference>
<dbReference type="InterPro" id="IPR013087">
    <property type="entry name" value="Znf_C2H2_type"/>
</dbReference>
<evidence type="ECO:0000256" key="5">
    <source>
        <dbReference type="ARBA" id="ARBA00022833"/>
    </source>
</evidence>
<dbReference type="PROSITE" id="PS00028">
    <property type="entry name" value="ZINC_FINGER_C2H2_1"/>
    <property type="match status" value="3"/>
</dbReference>
<evidence type="ECO:0000256" key="2">
    <source>
        <dbReference type="ARBA" id="ARBA00022723"/>
    </source>
</evidence>
<gene>
    <name evidence="12" type="ORF">TKK_007612</name>
</gene>
<reference evidence="12 13" key="1">
    <citation type="journal article" date="2024" name="bioRxiv">
        <title>A reference genome for Trichogramma kaykai: A tiny desert-dwelling parasitoid wasp with competing sex-ratio distorters.</title>
        <authorList>
            <person name="Culotta J."/>
            <person name="Lindsey A.R."/>
        </authorList>
    </citation>
    <scope>NUCLEOTIDE SEQUENCE [LARGE SCALE GENOMIC DNA]</scope>
    <source>
        <strain evidence="12 13">KSX58</strain>
    </source>
</reference>
<proteinExistence type="predicted"/>
<keyword evidence="5" id="KW-0862">Zinc</keyword>
<feature type="domain" description="C2H2-type" evidence="11">
    <location>
        <begin position="196"/>
        <end position="225"/>
    </location>
</feature>
<dbReference type="EMBL" id="JBJJXI010000059">
    <property type="protein sequence ID" value="KAL3398453.1"/>
    <property type="molecule type" value="Genomic_DNA"/>
</dbReference>
<organism evidence="12 13">
    <name type="scientific">Trichogramma kaykai</name>
    <dbReference type="NCBI Taxonomy" id="54128"/>
    <lineage>
        <taxon>Eukaryota</taxon>
        <taxon>Metazoa</taxon>
        <taxon>Ecdysozoa</taxon>
        <taxon>Arthropoda</taxon>
        <taxon>Hexapoda</taxon>
        <taxon>Insecta</taxon>
        <taxon>Pterygota</taxon>
        <taxon>Neoptera</taxon>
        <taxon>Endopterygota</taxon>
        <taxon>Hymenoptera</taxon>
        <taxon>Apocrita</taxon>
        <taxon>Proctotrupomorpha</taxon>
        <taxon>Chalcidoidea</taxon>
        <taxon>Trichogrammatidae</taxon>
        <taxon>Trichogramma</taxon>
    </lineage>
</organism>
<dbReference type="PANTHER" id="PTHR45944:SF2">
    <property type="entry name" value="SCHNURRI, ISOFORM F"/>
    <property type="match status" value="1"/>
</dbReference>
<evidence type="ECO:0000256" key="3">
    <source>
        <dbReference type="ARBA" id="ARBA00022737"/>
    </source>
</evidence>
<evidence type="ECO:0000256" key="1">
    <source>
        <dbReference type="ARBA" id="ARBA00004123"/>
    </source>
</evidence>
<keyword evidence="3" id="KW-0677">Repeat</keyword>
<feature type="domain" description="C2H2-type" evidence="11">
    <location>
        <begin position="123"/>
        <end position="150"/>
    </location>
</feature>
<feature type="region of interest" description="Disordered" evidence="10">
    <location>
        <begin position="309"/>
        <end position="329"/>
    </location>
</feature>
<evidence type="ECO:0000313" key="12">
    <source>
        <dbReference type="EMBL" id="KAL3398453.1"/>
    </source>
</evidence>
<dbReference type="SUPFAM" id="SSF57667">
    <property type="entry name" value="beta-beta-alpha zinc fingers"/>
    <property type="match status" value="2"/>
</dbReference>
<keyword evidence="7" id="KW-0804">Transcription</keyword>
<evidence type="ECO:0000256" key="9">
    <source>
        <dbReference type="PROSITE-ProRule" id="PRU00042"/>
    </source>
</evidence>
<dbReference type="AlphaFoldDB" id="A0ABD2WZG3"/>
<dbReference type="SMART" id="SM00355">
    <property type="entry name" value="ZnF_C2H2"/>
    <property type="match status" value="3"/>
</dbReference>
<evidence type="ECO:0000256" key="7">
    <source>
        <dbReference type="ARBA" id="ARBA00023163"/>
    </source>
</evidence>
<evidence type="ECO:0000256" key="6">
    <source>
        <dbReference type="ARBA" id="ARBA00023015"/>
    </source>
</evidence>
<comment type="subcellular location">
    <subcellularLocation>
        <location evidence="1">Nucleus</location>
    </subcellularLocation>
</comment>
<keyword evidence="2" id="KW-0479">Metal-binding</keyword>
<dbReference type="PANTHER" id="PTHR45944">
    <property type="entry name" value="SCHNURRI, ISOFORM F"/>
    <property type="match status" value="1"/>
</dbReference>
<keyword evidence="8" id="KW-0539">Nucleus</keyword>
<keyword evidence="4 9" id="KW-0863">Zinc-finger</keyword>
<dbReference type="PROSITE" id="PS50157">
    <property type="entry name" value="ZINC_FINGER_C2H2_2"/>
    <property type="match status" value="3"/>
</dbReference>
<dbReference type="Gene3D" id="3.30.160.60">
    <property type="entry name" value="Classic Zinc Finger"/>
    <property type="match status" value="3"/>
</dbReference>
<evidence type="ECO:0000313" key="13">
    <source>
        <dbReference type="Proteomes" id="UP001627154"/>
    </source>
</evidence>
<keyword evidence="6" id="KW-0805">Transcription regulation</keyword>
<evidence type="ECO:0000256" key="4">
    <source>
        <dbReference type="ARBA" id="ARBA00022771"/>
    </source>
</evidence>
<dbReference type="FunFam" id="3.30.160.60:FF:000065">
    <property type="entry name" value="B-cell CLL/lymphoma 6, member B"/>
    <property type="match status" value="1"/>
</dbReference>
<dbReference type="InterPro" id="IPR051969">
    <property type="entry name" value="Zinc-finger_DNA-bd_regulators"/>
</dbReference>
<evidence type="ECO:0000259" key="11">
    <source>
        <dbReference type="PROSITE" id="PS50157"/>
    </source>
</evidence>